<dbReference type="InterPro" id="IPR034660">
    <property type="entry name" value="DinB/YfiT-like"/>
</dbReference>
<dbReference type="AlphaFoldDB" id="A0A7X9NZB2"/>
<dbReference type="Gene3D" id="1.20.120.450">
    <property type="entry name" value="dinb family like domain"/>
    <property type="match status" value="1"/>
</dbReference>
<name>A0A7X9NZB2_9BACT</name>
<reference evidence="2 3" key="1">
    <citation type="submission" date="2020-04" db="EMBL/GenBank/DDBJ databases">
        <title>Flammeovirga sp. SR4, a novel species isolated from seawater.</title>
        <authorList>
            <person name="Wang X."/>
        </authorList>
    </citation>
    <scope>NUCLEOTIDE SEQUENCE [LARGE SCALE GENOMIC DNA]</scope>
    <source>
        <strain evidence="2 3">ATCC 23126</strain>
    </source>
</reference>
<evidence type="ECO:0000313" key="2">
    <source>
        <dbReference type="EMBL" id="NME66550.1"/>
    </source>
</evidence>
<evidence type="ECO:0000259" key="1">
    <source>
        <dbReference type="Pfam" id="PF12867"/>
    </source>
</evidence>
<comment type="caution">
    <text evidence="2">The sequence shown here is derived from an EMBL/GenBank/DDBJ whole genome shotgun (WGS) entry which is preliminary data.</text>
</comment>
<dbReference type="Pfam" id="PF12867">
    <property type="entry name" value="DinB_2"/>
    <property type="match status" value="1"/>
</dbReference>
<accession>A0A7X9NZB2</accession>
<dbReference type="EMBL" id="JABANE010000002">
    <property type="protein sequence ID" value="NME66550.1"/>
    <property type="molecule type" value="Genomic_DNA"/>
</dbReference>
<dbReference type="SUPFAM" id="SSF109854">
    <property type="entry name" value="DinB/YfiT-like putative metalloenzymes"/>
    <property type="match status" value="1"/>
</dbReference>
<sequence length="169" mass="19532">MLNTTRKLRKRFIEFINQFSAEELNSIPVGYNNNIIWNFGHAIVTHQLLTYGLSGLTPPMDPKWIQMFRKGSKPERSLTEDEINELKYLALYLLEKLDEDQVAGIFRKYESYVTGLGVRIHTVAEAVEFNNVHEGVHLGYALGMRKALQYEEEQQEEDIVQKEAVVVSQ</sequence>
<gene>
    <name evidence="2" type="ORF">HHU12_01115</name>
</gene>
<dbReference type="RefSeq" id="WP_169654298.1">
    <property type="nucleotide sequence ID" value="NZ_JABANE010000002.1"/>
</dbReference>
<keyword evidence="3" id="KW-1185">Reference proteome</keyword>
<dbReference type="InterPro" id="IPR024775">
    <property type="entry name" value="DinB-like"/>
</dbReference>
<protein>
    <submittedName>
        <fullName evidence="2">DinB family protein</fullName>
    </submittedName>
</protein>
<feature type="domain" description="DinB-like" evidence="1">
    <location>
        <begin position="6"/>
        <end position="140"/>
    </location>
</feature>
<organism evidence="2 3">
    <name type="scientific">Flammeovirga aprica JL-4</name>
    <dbReference type="NCBI Taxonomy" id="694437"/>
    <lineage>
        <taxon>Bacteria</taxon>
        <taxon>Pseudomonadati</taxon>
        <taxon>Bacteroidota</taxon>
        <taxon>Cytophagia</taxon>
        <taxon>Cytophagales</taxon>
        <taxon>Flammeovirgaceae</taxon>
        <taxon>Flammeovirga</taxon>
    </lineage>
</organism>
<evidence type="ECO:0000313" key="3">
    <source>
        <dbReference type="Proteomes" id="UP000576082"/>
    </source>
</evidence>
<proteinExistence type="predicted"/>
<dbReference type="Proteomes" id="UP000576082">
    <property type="component" value="Unassembled WGS sequence"/>
</dbReference>